<comment type="caution">
    <text evidence="4">The sequence shown here is derived from an EMBL/GenBank/DDBJ whole genome shotgun (WGS) entry which is preliminary data.</text>
</comment>
<comment type="similarity">
    <text evidence="1 3">Belongs to the UreD family.</text>
</comment>
<dbReference type="Proteomes" id="UP000198424">
    <property type="component" value="Unassembled WGS sequence"/>
</dbReference>
<evidence type="ECO:0000313" key="6">
    <source>
        <dbReference type="Proteomes" id="UP000028712"/>
    </source>
</evidence>
<evidence type="ECO:0000256" key="3">
    <source>
        <dbReference type="HAMAP-Rule" id="MF_01384"/>
    </source>
</evidence>
<reference evidence="4 6" key="1">
    <citation type="submission" date="2014-07" db="EMBL/GenBank/DDBJ databases">
        <title>Genome of Flavobacterium hydatis DSM 2063.</title>
        <authorList>
            <person name="Pipes S.E."/>
            <person name="Stropko S.J."/>
            <person name="Newman J.D."/>
        </authorList>
    </citation>
    <scope>NUCLEOTIDE SEQUENCE [LARGE SCALE GENOMIC DNA]</scope>
    <source>
        <strain evidence="4 6">DSM 2063</strain>
    </source>
</reference>
<accession>A0A086AAQ5</accession>
<comment type="subunit">
    <text evidence="3">UreD, UreF and UreG form a complex that acts as a GTP-hydrolysis-dependent molecular chaperone, activating the urease apoprotein by helping to assemble the nickel containing metallocenter of UreC. The UreE protein probably delivers the nickel.</text>
</comment>
<dbReference type="GO" id="GO:0016151">
    <property type="term" value="F:nickel cation binding"/>
    <property type="evidence" value="ECO:0007669"/>
    <property type="project" value="UniProtKB-UniRule"/>
</dbReference>
<dbReference type="Pfam" id="PF01774">
    <property type="entry name" value="UreD"/>
    <property type="match status" value="1"/>
</dbReference>
<dbReference type="HAMAP" id="MF_01384">
    <property type="entry name" value="UreD"/>
    <property type="match status" value="1"/>
</dbReference>
<reference evidence="5 7" key="2">
    <citation type="submission" date="2016-11" db="EMBL/GenBank/DDBJ databases">
        <title>Whole genomes of Flavobacteriaceae.</title>
        <authorList>
            <person name="Stine C."/>
            <person name="Li C."/>
            <person name="Tadesse D."/>
        </authorList>
    </citation>
    <scope>NUCLEOTIDE SEQUENCE [LARGE SCALE GENOMIC DNA]</scope>
    <source>
        <strain evidence="5 7">ATCC 29551</strain>
    </source>
</reference>
<keyword evidence="3" id="KW-0996">Nickel insertion</keyword>
<dbReference type="PANTHER" id="PTHR33643:SF1">
    <property type="entry name" value="UREASE ACCESSORY PROTEIN D"/>
    <property type="match status" value="1"/>
</dbReference>
<dbReference type="RefSeq" id="WP_035624712.1">
    <property type="nucleotide sequence ID" value="NZ_JBEWQG010000035.1"/>
</dbReference>
<evidence type="ECO:0000313" key="7">
    <source>
        <dbReference type="Proteomes" id="UP000198424"/>
    </source>
</evidence>
<proteinExistence type="inferred from homology"/>
<evidence type="ECO:0000256" key="1">
    <source>
        <dbReference type="ARBA" id="ARBA00007177"/>
    </source>
</evidence>
<dbReference type="GO" id="GO:0005737">
    <property type="term" value="C:cytoplasm"/>
    <property type="evidence" value="ECO:0007669"/>
    <property type="project" value="UniProtKB-SubCell"/>
</dbReference>
<dbReference type="OrthoDB" id="9807968at2"/>
<evidence type="ECO:0000256" key="2">
    <source>
        <dbReference type="ARBA" id="ARBA00023186"/>
    </source>
</evidence>
<name>A0A086AAQ5_FLAHY</name>
<dbReference type="EMBL" id="MUGY01000022">
    <property type="protein sequence ID" value="OXA92442.1"/>
    <property type="molecule type" value="Genomic_DNA"/>
</dbReference>
<comment type="function">
    <text evidence="3">Required for maturation of urease via the functional incorporation of the urease nickel metallocenter.</text>
</comment>
<keyword evidence="2 3" id="KW-0143">Chaperone</keyword>
<dbReference type="Proteomes" id="UP000028712">
    <property type="component" value="Unassembled WGS sequence"/>
</dbReference>
<protein>
    <recommendedName>
        <fullName evidence="3">Urease accessory protein UreD</fullName>
    </recommendedName>
</protein>
<evidence type="ECO:0000313" key="4">
    <source>
        <dbReference type="EMBL" id="KFF13769.1"/>
    </source>
</evidence>
<dbReference type="EMBL" id="JPRM01000027">
    <property type="protein sequence ID" value="KFF13769.1"/>
    <property type="molecule type" value="Genomic_DNA"/>
</dbReference>
<sequence>MDSKLNIVTGCRDGNSYMKDVYVTPPFRVVPVGQLKKDGGAYLMITSSSPGILNGDNYYIDVLVEENARLQLLSQSYQRLFNMDGHATQNLIAKMEANTSFFYVPHPIVPHENSTFISTNTIYIEDNCDLMMGEIITCGRKHHGEVFKYSHFQNKTEVFHKQKLIFKDNILLRPQIIPLDSIGCLEAFTHQGTLVYLNTKNIKTDDFIEEIYEMMTTEKELEFGISSLQNDGFVVRLLGHGGEQMFNCFQKIQEKVWSFKTETILS</sequence>
<dbReference type="AlphaFoldDB" id="A0A086AAQ5"/>
<comment type="subcellular location">
    <subcellularLocation>
        <location evidence="3">Cytoplasm</location>
    </subcellularLocation>
</comment>
<dbReference type="eggNOG" id="COG0829">
    <property type="taxonomic scope" value="Bacteria"/>
</dbReference>
<keyword evidence="7" id="KW-1185">Reference proteome</keyword>
<gene>
    <name evidence="3" type="primary">ureD</name>
    <name evidence="5" type="ORF">B0A62_15560</name>
    <name evidence="4" type="ORF">IW20_16950</name>
</gene>
<keyword evidence="3" id="KW-0963">Cytoplasm</keyword>
<evidence type="ECO:0000313" key="5">
    <source>
        <dbReference type="EMBL" id="OXA92442.1"/>
    </source>
</evidence>
<dbReference type="InterPro" id="IPR002669">
    <property type="entry name" value="UreD"/>
</dbReference>
<dbReference type="PANTHER" id="PTHR33643">
    <property type="entry name" value="UREASE ACCESSORY PROTEIN D"/>
    <property type="match status" value="1"/>
</dbReference>
<dbReference type="STRING" id="991.IW20_16950"/>
<organism evidence="4 6">
    <name type="scientific">Flavobacterium hydatis</name>
    <name type="common">Cytophaga aquatilis</name>
    <dbReference type="NCBI Taxonomy" id="991"/>
    <lineage>
        <taxon>Bacteria</taxon>
        <taxon>Pseudomonadati</taxon>
        <taxon>Bacteroidota</taxon>
        <taxon>Flavobacteriia</taxon>
        <taxon>Flavobacteriales</taxon>
        <taxon>Flavobacteriaceae</taxon>
        <taxon>Flavobacterium</taxon>
    </lineage>
</organism>